<feature type="DNA-binding region" description="OmpR/PhoB-type" evidence="7">
    <location>
        <begin position="124"/>
        <end position="222"/>
    </location>
</feature>
<dbReference type="GO" id="GO:0032993">
    <property type="term" value="C:protein-DNA complex"/>
    <property type="evidence" value="ECO:0007669"/>
    <property type="project" value="TreeGrafter"/>
</dbReference>
<dbReference type="InterPro" id="IPR001867">
    <property type="entry name" value="OmpR/PhoB-type_DNA-bd"/>
</dbReference>
<dbReference type="Pfam" id="PF00072">
    <property type="entry name" value="Response_reg"/>
    <property type="match status" value="1"/>
</dbReference>
<evidence type="ECO:0000313" key="10">
    <source>
        <dbReference type="EMBL" id="NMO03652.1"/>
    </source>
</evidence>
<dbReference type="SMART" id="SM00862">
    <property type="entry name" value="Trans_reg_C"/>
    <property type="match status" value="1"/>
</dbReference>
<comment type="caution">
    <text evidence="10">The sequence shown here is derived from an EMBL/GenBank/DDBJ whole genome shotgun (WGS) entry which is preliminary data.</text>
</comment>
<evidence type="ECO:0000256" key="2">
    <source>
        <dbReference type="ARBA" id="ARBA00023012"/>
    </source>
</evidence>
<evidence type="ECO:0000259" key="8">
    <source>
        <dbReference type="PROSITE" id="PS50110"/>
    </source>
</evidence>
<sequence>MRVLVVEDDRNGAETLRRALLADGWVVDVCRDGDTGLIQASSGTYHAIILDIMLPGLNGYEVVRSLRTDGIATPVLMLSAKDGEYDQVDAFDLGADDYLTKPFSLTVLAARLRALVRRGTPARPPTLTAGTLTLDPAGHTVHRGDTEISLTPREFAVLEFLMRHKGIVVTKTEILRGVWDLNFTGDDNLVEVYIGYLRRRIDRPFGCSSIDTIRGLGYRLVDST</sequence>
<keyword evidence="5" id="KW-0804">Transcription</keyword>
<dbReference type="SMART" id="SM00448">
    <property type="entry name" value="REC"/>
    <property type="match status" value="1"/>
</dbReference>
<protein>
    <submittedName>
        <fullName evidence="10">Response regulator transcription factor</fullName>
    </submittedName>
</protein>
<organism evidence="10 11">
    <name type="scientific">Gordonia asplenii</name>
    <dbReference type="NCBI Taxonomy" id="2725283"/>
    <lineage>
        <taxon>Bacteria</taxon>
        <taxon>Bacillati</taxon>
        <taxon>Actinomycetota</taxon>
        <taxon>Actinomycetes</taxon>
        <taxon>Mycobacteriales</taxon>
        <taxon>Gordoniaceae</taxon>
        <taxon>Gordonia</taxon>
    </lineage>
</organism>
<dbReference type="Pfam" id="PF00486">
    <property type="entry name" value="Trans_reg_C"/>
    <property type="match status" value="1"/>
</dbReference>
<dbReference type="FunFam" id="1.10.10.10:FF:000005">
    <property type="entry name" value="Two-component system response regulator"/>
    <property type="match status" value="1"/>
</dbReference>
<name>A0A848KZL0_9ACTN</name>
<evidence type="ECO:0000313" key="11">
    <source>
        <dbReference type="Proteomes" id="UP000550729"/>
    </source>
</evidence>
<dbReference type="PANTHER" id="PTHR48111:SF28">
    <property type="entry name" value="TRANSCRIPTIONAL REGULATORY PROTEIN TCRX-RELATED"/>
    <property type="match status" value="1"/>
</dbReference>
<dbReference type="SUPFAM" id="SSF52172">
    <property type="entry name" value="CheY-like"/>
    <property type="match status" value="1"/>
</dbReference>
<keyword evidence="11" id="KW-1185">Reference proteome</keyword>
<evidence type="ECO:0000256" key="7">
    <source>
        <dbReference type="PROSITE-ProRule" id="PRU01091"/>
    </source>
</evidence>
<dbReference type="InterPro" id="IPR001789">
    <property type="entry name" value="Sig_transdc_resp-reg_receiver"/>
</dbReference>
<dbReference type="EMBL" id="JABBNB010000025">
    <property type="protein sequence ID" value="NMO03652.1"/>
    <property type="molecule type" value="Genomic_DNA"/>
</dbReference>
<evidence type="ECO:0000256" key="6">
    <source>
        <dbReference type="PROSITE-ProRule" id="PRU00169"/>
    </source>
</evidence>
<dbReference type="InterPro" id="IPR011006">
    <property type="entry name" value="CheY-like_superfamily"/>
</dbReference>
<accession>A0A848KZL0</accession>
<evidence type="ECO:0000256" key="4">
    <source>
        <dbReference type="ARBA" id="ARBA00023125"/>
    </source>
</evidence>
<evidence type="ECO:0000256" key="5">
    <source>
        <dbReference type="ARBA" id="ARBA00023163"/>
    </source>
</evidence>
<evidence type="ECO:0000256" key="3">
    <source>
        <dbReference type="ARBA" id="ARBA00023015"/>
    </source>
</evidence>
<evidence type="ECO:0000256" key="1">
    <source>
        <dbReference type="ARBA" id="ARBA00022553"/>
    </source>
</evidence>
<dbReference type="Gene3D" id="3.40.50.2300">
    <property type="match status" value="1"/>
</dbReference>
<dbReference type="GO" id="GO:0005829">
    <property type="term" value="C:cytosol"/>
    <property type="evidence" value="ECO:0007669"/>
    <property type="project" value="TreeGrafter"/>
</dbReference>
<dbReference type="AlphaFoldDB" id="A0A848KZL0"/>
<dbReference type="GO" id="GO:0006355">
    <property type="term" value="P:regulation of DNA-templated transcription"/>
    <property type="evidence" value="ECO:0007669"/>
    <property type="project" value="InterPro"/>
</dbReference>
<dbReference type="PANTHER" id="PTHR48111">
    <property type="entry name" value="REGULATOR OF RPOS"/>
    <property type="match status" value="1"/>
</dbReference>
<dbReference type="Gene3D" id="6.10.250.690">
    <property type="match status" value="1"/>
</dbReference>
<keyword evidence="1 6" id="KW-0597">Phosphoprotein</keyword>
<keyword evidence="3" id="KW-0805">Transcription regulation</keyword>
<keyword evidence="2" id="KW-0902">Two-component regulatory system</keyword>
<dbReference type="PROSITE" id="PS50110">
    <property type="entry name" value="RESPONSE_REGULATORY"/>
    <property type="match status" value="1"/>
</dbReference>
<dbReference type="InterPro" id="IPR036388">
    <property type="entry name" value="WH-like_DNA-bd_sf"/>
</dbReference>
<dbReference type="InterPro" id="IPR039420">
    <property type="entry name" value="WalR-like"/>
</dbReference>
<feature type="modified residue" description="4-aspartylphosphate" evidence="6">
    <location>
        <position position="51"/>
    </location>
</feature>
<keyword evidence="4 7" id="KW-0238">DNA-binding</keyword>
<dbReference type="RefSeq" id="WP_170196152.1">
    <property type="nucleotide sequence ID" value="NZ_JABBNB010000025.1"/>
</dbReference>
<evidence type="ECO:0000259" key="9">
    <source>
        <dbReference type="PROSITE" id="PS51755"/>
    </source>
</evidence>
<dbReference type="CDD" id="cd00383">
    <property type="entry name" value="trans_reg_C"/>
    <property type="match status" value="1"/>
</dbReference>
<reference evidence="10 11" key="1">
    <citation type="submission" date="2020-04" db="EMBL/GenBank/DDBJ databases">
        <title>Gordonia sp. nov. TBRC 11910.</title>
        <authorList>
            <person name="Suriyachadkun C."/>
        </authorList>
    </citation>
    <scope>NUCLEOTIDE SEQUENCE [LARGE SCALE GENOMIC DNA]</scope>
    <source>
        <strain evidence="10 11">TBRC 11910</strain>
    </source>
</reference>
<dbReference type="Proteomes" id="UP000550729">
    <property type="component" value="Unassembled WGS sequence"/>
</dbReference>
<dbReference type="PROSITE" id="PS51755">
    <property type="entry name" value="OMPR_PHOB"/>
    <property type="match status" value="1"/>
</dbReference>
<proteinExistence type="predicted"/>
<feature type="domain" description="Response regulatory" evidence="8">
    <location>
        <begin position="2"/>
        <end position="116"/>
    </location>
</feature>
<gene>
    <name evidence="10" type="ORF">HH308_20770</name>
</gene>
<feature type="domain" description="OmpR/PhoB-type" evidence="9">
    <location>
        <begin position="124"/>
        <end position="222"/>
    </location>
</feature>
<dbReference type="GO" id="GO:0000156">
    <property type="term" value="F:phosphorelay response regulator activity"/>
    <property type="evidence" value="ECO:0007669"/>
    <property type="project" value="TreeGrafter"/>
</dbReference>
<dbReference type="Gene3D" id="1.10.10.10">
    <property type="entry name" value="Winged helix-like DNA-binding domain superfamily/Winged helix DNA-binding domain"/>
    <property type="match status" value="1"/>
</dbReference>
<dbReference type="GO" id="GO:0000976">
    <property type="term" value="F:transcription cis-regulatory region binding"/>
    <property type="evidence" value="ECO:0007669"/>
    <property type="project" value="TreeGrafter"/>
</dbReference>